<dbReference type="GO" id="GO:0022841">
    <property type="term" value="F:potassium ion leak channel activity"/>
    <property type="evidence" value="ECO:0007669"/>
    <property type="project" value="TreeGrafter"/>
</dbReference>
<feature type="region of interest" description="Disordered" evidence="8">
    <location>
        <begin position="1"/>
        <end position="21"/>
    </location>
</feature>
<dbReference type="PANTHER" id="PTHR11003">
    <property type="entry name" value="POTASSIUM CHANNEL, SUBFAMILY K"/>
    <property type="match status" value="1"/>
</dbReference>
<keyword evidence="5" id="KW-0406">Ion transport</keyword>
<dbReference type="Gene3D" id="1.10.238.10">
    <property type="entry name" value="EF-hand"/>
    <property type="match status" value="1"/>
</dbReference>
<evidence type="ECO:0000256" key="8">
    <source>
        <dbReference type="SAM" id="MobiDB-lite"/>
    </source>
</evidence>
<dbReference type="SUPFAM" id="SSF47473">
    <property type="entry name" value="EF-hand"/>
    <property type="match status" value="1"/>
</dbReference>
<feature type="transmembrane region" description="Helical" evidence="9">
    <location>
        <begin position="113"/>
        <end position="131"/>
    </location>
</feature>
<dbReference type="InterPro" id="IPR011992">
    <property type="entry name" value="EF-hand-dom_pair"/>
</dbReference>
<evidence type="ECO:0000256" key="4">
    <source>
        <dbReference type="ARBA" id="ARBA00022989"/>
    </source>
</evidence>
<evidence type="ECO:0000256" key="1">
    <source>
        <dbReference type="ARBA" id="ARBA00004141"/>
    </source>
</evidence>
<dbReference type="GO" id="GO:0030322">
    <property type="term" value="P:stabilization of membrane potential"/>
    <property type="evidence" value="ECO:0007669"/>
    <property type="project" value="TreeGrafter"/>
</dbReference>
<dbReference type="GO" id="GO:0015271">
    <property type="term" value="F:outward rectifier potassium channel activity"/>
    <property type="evidence" value="ECO:0007669"/>
    <property type="project" value="TreeGrafter"/>
</dbReference>
<dbReference type="InterPro" id="IPR013099">
    <property type="entry name" value="K_chnl_dom"/>
</dbReference>
<comment type="subcellular location">
    <subcellularLocation>
        <location evidence="1">Membrane</location>
        <topology evidence="1">Multi-pass membrane protein</topology>
    </subcellularLocation>
</comment>
<dbReference type="EMBL" id="HBIV01037478">
    <property type="protein sequence ID" value="CAE0674924.1"/>
    <property type="molecule type" value="Transcribed_RNA"/>
</dbReference>
<keyword evidence="3 9" id="KW-0812">Transmembrane</keyword>
<gene>
    <name evidence="11" type="ORF">LGLO00237_LOCUS26699</name>
</gene>
<keyword evidence="7" id="KW-0407">Ion channel</keyword>
<feature type="domain" description="EF-hand" evidence="10">
    <location>
        <begin position="362"/>
        <end position="397"/>
    </location>
</feature>
<evidence type="ECO:0000256" key="5">
    <source>
        <dbReference type="ARBA" id="ARBA00023065"/>
    </source>
</evidence>
<keyword evidence="2" id="KW-0813">Transport</keyword>
<dbReference type="Gene3D" id="1.10.287.70">
    <property type="match status" value="2"/>
</dbReference>
<feature type="transmembrane region" description="Helical" evidence="9">
    <location>
        <begin position="56"/>
        <end position="74"/>
    </location>
</feature>
<feature type="transmembrane region" description="Helical" evidence="9">
    <location>
        <begin position="230"/>
        <end position="257"/>
    </location>
</feature>
<dbReference type="SUPFAM" id="SSF81324">
    <property type="entry name" value="Voltage-gated potassium channels"/>
    <property type="match status" value="2"/>
</dbReference>
<keyword evidence="6 9" id="KW-0472">Membrane</keyword>
<dbReference type="InterPro" id="IPR002048">
    <property type="entry name" value="EF_hand_dom"/>
</dbReference>
<dbReference type="Pfam" id="PF07885">
    <property type="entry name" value="Ion_trans_2"/>
    <property type="match status" value="1"/>
</dbReference>
<evidence type="ECO:0000313" key="11">
    <source>
        <dbReference type="EMBL" id="CAE0674924.1"/>
    </source>
</evidence>
<evidence type="ECO:0000256" key="3">
    <source>
        <dbReference type="ARBA" id="ARBA00022692"/>
    </source>
</evidence>
<sequence length="594" mass="68042">MRADEDIEMKPGMQASAADSKADAHDLTKSMRHLGFEWEPYENACLLMKKLRTNKIVYLAVFVNVWMFLGAFVYMNQYGWAYTISYYYAVQAGLSVGFGALYEDNDKTRAYTIFHVLLGSSLVAYLLSLVIDMVMQNRKAWYDDDHNESGEEDSDGCCVSRKRVYALYKKHNLVIRIGILFLVWLSLGVIYGMAVEKFGFIQSVYFAVSALSTGGLQAPEIDDPTKEDVGIFFLGIWLVFGIPFYGAVLGAIAGEIIGENNQLRTRKTLQKAATAKEFNKSIQLARDMYAAERRMQRNQFQVIFDPLKKIEKNEKPSERDIKDAIASAEQFRRMIDTTDGSPLDWPAFLQMSLLRLGKVDMDEIKSMRAAFDHLDINKDGTFDTTELVAHMMLEKMDKDESDDVQLFEVVRFAKYCFGGPKGKKMKKCWKQAFQDFEVNNFKDAVRVLDVLFKKVLDHSDYDEAKSIIPRDGKVKLEMKVSRVKMMIAIELLIDQKDIDRMFNKASDVEIEVTLFRHLLDAIGLTKGKRKRYEEKMMQFDRQWRDHISRMQQRQRASSISSPTAFAAGTRHFRATRAVGPASPTILEECSSQQV</sequence>
<proteinExistence type="predicted"/>
<dbReference type="PANTHER" id="PTHR11003:SF291">
    <property type="entry name" value="IP11374P"/>
    <property type="match status" value="1"/>
</dbReference>
<evidence type="ECO:0000256" key="9">
    <source>
        <dbReference type="SAM" id="Phobius"/>
    </source>
</evidence>
<organism evidence="11">
    <name type="scientific">Lotharella globosa</name>
    <dbReference type="NCBI Taxonomy" id="91324"/>
    <lineage>
        <taxon>Eukaryota</taxon>
        <taxon>Sar</taxon>
        <taxon>Rhizaria</taxon>
        <taxon>Cercozoa</taxon>
        <taxon>Chlorarachniophyceae</taxon>
        <taxon>Lotharella</taxon>
    </lineage>
</organism>
<feature type="transmembrane region" description="Helical" evidence="9">
    <location>
        <begin position="173"/>
        <end position="191"/>
    </location>
</feature>
<dbReference type="GO" id="GO:0005509">
    <property type="term" value="F:calcium ion binding"/>
    <property type="evidence" value="ECO:0007669"/>
    <property type="project" value="InterPro"/>
</dbReference>
<evidence type="ECO:0000256" key="2">
    <source>
        <dbReference type="ARBA" id="ARBA00022448"/>
    </source>
</evidence>
<dbReference type="PROSITE" id="PS50222">
    <property type="entry name" value="EF_HAND_2"/>
    <property type="match status" value="1"/>
</dbReference>
<evidence type="ECO:0000256" key="6">
    <source>
        <dbReference type="ARBA" id="ARBA00023136"/>
    </source>
</evidence>
<dbReference type="GO" id="GO:0005886">
    <property type="term" value="C:plasma membrane"/>
    <property type="evidence" value="ECO:0007669"/>
    <property type="project" value="TreeGrafter"/>
</dbReference>
<protein>
    <recommendedName>
        <fullName evidence="10">EF-hand domain-containing protein</fullName>
    </recommendedName>
</protein>
<keyword evidence="4 9" id="KW-1133">Transmembrane helix</keyword>
<evidence type="ECO:0000259" key="10">
    <source>
        <dbReference type="PROSITE" id="PS50222"/>
    </source>
</evidence>
<dbReference type="InterPro" id="IPR003280">
    <property type="entry name" value="2pore_dom_K_chnl"/>
</dbReference>
<feature type="transmembrane region" description="Helical" evidence="9">
    <location>
        <begin position="80"/>
        <end position="101"/>
    </location>
</feature>
<dbReference type="AlphaFoldDB" id="A0A7S3Z858"/>
<accession>A0A7S3Z858</accession>
<reference evidence="11" key="1">
    <citation type="submission" date="2021-01" db="EMBL/GenBank/DDBJ databases">
        <authorList>
            <person name="Corre E."/>
            <person name="Pelletier E."/>
            <person name="Niang G."/>
            <person name="Scheremetjew M."/>
            <person name="Finn R."/>
            <person name="Kale V."/>
            <person name="Holt S."/>
            <person name="Cochrane G."/>
            <person name="Meng A."/>
            <person name="Brown T."/>
            <person name="Cohen L."/>
        </authorList>
    </citation>
    <scope>NUCLEOTIDE SEQUENCE</scope>
    <source>
        <strain evidence="11">CCCM811</strain>
    </source>
</reference>
<name>A0A7S3Z858_9EUKA</name>
<evidence type="ECO:0000256" key="7">
    <source>
        <dbReference type="ARBA" id="ARBA00023303"/>
    </source>
</evidence>